<evidence type="ECO:0000256" key="1">
    <source>
        <dbReference type="SAM" id="MobiDB-lite"/>
    </source>
</evidence>
<dbReference type="InterPro" id="IPR025124">
    <property type="entry name" value="Gag1-like_clamp"/>
</dbReference>
<dbReference type="PANTHER" id="PTHR28065">
    <property type="entry name" value="FREQUENIN"/>
    <property type="match status" value="1"/>
</dbReference>
<name>A0A1G4JIN9_9SACH</name>
<feature type="region of interest" description="Disordered" evidence="1">
    <location>
        <begin position="50"/>
        <end position="114"/>
    </location>
</feature>
<protein>
    <submittedName>
        <fullName evidence="3">LAME_0E07426g1_1</fullName>
    </submittedName>
</protein>
<keyword evidence="4" id="KW-1185">Reference proteome</keyword>
<evidence type="ECO:0000313" key="4">
    <source>
        <dbReference type="Proteomes" id="UP000191144"/>
    </source>
</evidence>
<sequence length="221" mass="25364">MRSEDRKLSSSSNASVRNPFRQFLSKCRVGLHRISKEVLDSDSVEECGTVNGLFDHEDRKKSRTEERRSEERNSSTSVTLNREMPLTDEEDNEIERDSNEDCCPSGSSGSDPQTFATYDAVEECVKLRSKLGEPFVQAEQIWQKRRELWCKPTGEAEQLTAVENRDRFEEIAPRHYVRVYRKLVVEGVPLKRAINLQDAIKVINAGWVETQKWDRAAKGLA</sequence>
<evidence type="ECO:0000259" key="2">
    <source>
        <dbReference type="Pfam" id="PF13259"/>
    </source>
</evidence>
<dbReference type="Proteomes" id="UP000191144">
    <property type="component" value="Chromosome E"/>
</dbReference>
<dbReference type="OrthoDB" id="5576875at2759"/>
<gene>
    <name evidence="3" type="ORF">LAME_0E07426G</name>
</gene>
<dbReference type="InterPro" id="IPR053274">
    <property type="entry name" value="Fluconazole_resistance"/>
</dbReference>
<dbReference type="Pfam" id="PF13259">
    <property type="entry name" value="clamp_Gag1-like"/>
    <property type="match status" value="1"/>
</dbReference>
<proteinExistence type="predicted"/>
<feature type="compositionally biased region" description="Basic and acidic residues" evidence="1">
    <location>
        <begin position="54"/>
        <end position="73"/>
    </location>
</feature>
<accession>A0A1G4JIN9</accession>
<evidence type="ECO:0000313" key="3">
    <source>
        <dbReference type="EMBL" id="SCU90187.1"/>
    </source>
</evidence>
<dbReference type="AlphaFoldDB" id="A0A1G4JIN9"/>
<feature type="compositionally biased region" description="Polar residues" evidence="1">
    <location>
        <begin position="105"/>
        <end position="114"/>
    </location>
</feature>
<dbReference type="PANTHER" id="PTHR28065:SF1">
    <property type="entry name" value="DUF4050 DOMAIN-CONTAINING PROTEIN"/>
    <property type="match status" value="1"/>
</dbReference>
<feature type="compositionally biased region" description="Acidic residues" evidence="1">
    <location>
        <begin position="86"/>
        <end position="100"/>
    </location>
</feature>
<feature type="domain" description="Gag1-like clamp" evidence="2">
    <location>
        <begin position="138"/>
        <end position="214"/>
    </location>
</feature>
<organism evidence="3 4">
    <name type="scientific">Lachancea meyersii CBS 8951</name>
    <dbReference type="NCBI Taxonomy" id="1266667"/>
    <lineage>
        <taxon>Eukaryota</taxon>
        <taxon>Fungi</taxon>
        <taxon>Dikarya</taxon>
        <taxon>Ascomycota</taxon>
        <taxon>Saccharomycotina</taxon>
        <taxon>Saccharomycetes</taxon>
        <taxon>Saccharomycetales</taxon>
        <taxon>Saccharomycetaceae</taxon>
        <taxon>Lachancea</taxon>
    </lineage>
</organism>
<dbReference type="EMBL" id="LT598481">
    <property type="protein sequence ID" value="SCU90187.1"/>
    <property type="molecule type" value="Genomic_DNA"/>
</dbReference>
<reference evidence="4" key="1">
    <citation type="submission" date="2016-03" db="EMBL/GenBank/DDBJ databases">
        <authorList>
            <person name="Devillers Hugo."/>
        </authorList>
    </citation>
    <scope>NUCLEOTIDE SEQUENCE [LARGE SCALE GENOMIC DNA]</scope>
</reference>